<dbReference type="Pfam" id="PF13252">
    <property type="entry name" value="Phage_capsid_3"/>
    <property type="match status" value="1"/>
</dbReference>
<accession>A0A377JX33</accession>
<protein>
    <recommendedName>
        <fullName evidence="5">DUF4043 family protein</fullName>
    </recommendedName>
</protein>
<evidence type="ECO:0008006" key="5">
    <source>
        <dbReference type="Google" id="ProtNLM"/>
    </source>
</evidence>
<dbReference type="EMBL" id="UGHZ01000005">
    <property type="protein sequence ID" value="STP13780.1"/>
    <property type="molecule type" value="Genomic_DNA"/>
</dbReference>
<proteinExistence type="predicted"/>
<evidence type="ECO:0000313" key="3">
    <source>
        <dbReference type="EMBL" id="STP13797.1"/>
    </source>
</evidence>
<sequence length="391" mass="43003">MSALNWNTIDFSNIKDDPNIGVKIATEIERLSWIKSPFASFTGKGSDRGVRQYSVQNDQPYRPRLKNKLTGDGVSGNTDLEANYDSMEILNQTIYPKVIANALRSPIKHYSTMAQIDFVKEATDSLAEWASDRRDKSIVAHLCNDFTNAVVCDSANGYKEFDTKIQTMTKKIQAGDVMNVKALRRAIFMARAGIGVNGKETFPLKPIKADVVSEGGLSIVHNSYIILLESHQANQLKNDQEWKDMQIHAGERGDKNRLFSGLLGLIDGCPVIDMGIWTKLQVGMPNSELSDEDFKKNIDPQNVSKITPPSYYTGTQPIAIGALIGASAIVMAGNDKVSFYINDNEDSGRKVVCGVDRLLSIAKGRFALESGSLSAFSNQDFAVIGLFSSKE</sequence>
<evidence type="ECO:0000313" key="1">
    <source>
        <dbReference type="EMBL" id="STP08608.1"/>
    </source>
</evidence>
<dbReference type="RefSeq" id="WP_115025474.1">
    <property type="nucleotide sequence ID" value="NZ_UGHZ01000001.1"/>
</dbReference>
<name>A0A377JX33_9HELI</name>
<dbReference type="AlphaFoldDB" id="A0A377JX33"/>
<evidence type="ECO:0000313" key="4">
    <source>
        <dbReference type="Proteomes" id="UP000255335"/>
    </source>
</evidence>
<dbReference type="Proteomes" id="UP000255335">
    <property type="component" value="Unassembled WGS sequence"/>
</dbReference>
<gene>
    <name evidence="1" type="ORF">NCTC12221_00020</name>
    <name evidence="2" type="ORF">NCTC12221_01858</name>
    <name evidence="3" type="ORF">NCTC12221_01875</name>
</gene>
<reference evidence="2 4" key="1">
    <citation type="submission" date="2018-06" db="EMBL/GenBank/DDBJ databases">
        <authorList>
            <consortium name="Pathogen Informatics"/>
            <person name="Doyle S."/>
        </authorList>
    </citation>
    <scope>NUCLEOTIDE SEQUENCE [LARGE SCALE GENOMIC DNA]</scope>
    <source>
        <strain evidence="2 4">NCTC12221</strain>
    </source>
</reference>
<dbReference type="InterPro" id="IPR025267">
    <property type="entry name" value="ORF017-like"/>
</dbReference>
<dbReference type="EMBL" id="UGHZ01000001">
    <property type="protein sequence ID" value="STP08608.1"/>
    <property type="molecule type" value="Genomic_DNA"/>
</dbReference>
<organism evidence="2 4">
    <name type="scientific">Helicobacter cinaedi</name>
    <dbReference type="NCBI Taxonomy" id="213"/>
    <lineage>
        <taxon>Bacteria</taxon>
        <taxon>Pseudomonadati</taxon>
        <taxon>Campylobacterota</taxon>
        <taxon>Epsilonproteobacteria</taxon>
        <taxon>Campylobacterales</taxon>
        <taxon>Helicobacteraceae</taxon>
        <taxon>Helicobacter</taxon>
    </lineage>
</organism>
<dbReference type="EMBL" id="UGHZ01000006">
    <property type="protein sequence ID" value="STP13797.1"/>
    <property type="molecule type" value="Genomic_DNA"/>
</dbReference>
<evidence type="ECO:0000313" key="2">
    <source>
        <dbReference type="EMBL" id="STP13780.1"/>
    </source>
</evidence>